<proteinExistence type="predicted"/>
<dbReference type="HOGENOM" id="CLU_865003_0_0_2"/>
<feature type="region of interest" description="Disordered" evidence="1">
    <location>
        <begin position="19"/>
        <end position="67"/>
    </location>
</feature>
<dbReference type="PROSITE" id="PS51257">
    <property type="entry name" value="PROKAR_LIPOPROTEIN"/>
    <property type="match status" value="1"/>
</dbReference>
<name>M1XQU6_NATM8</name>
<dbReference type="OrthoDB" id="383020at2157"/>
<keyword evidence="3" id="KW-1185">Reference proteome</keyword>
<accession>M1XQU6</accession>
<dbReference type="EMBL" id="HF582854">
    <property type="protein sequence ID" value="CCQ36535.1"/>
    <property type="molecule type" value="Genomic_DNA"/>
</dbReference>
<dbReference type="RefSeq" id="WP_015409334.1">
    <property type="nucleotide sequence ID" value="NC_020388.1"/>
</dbReference>
<dbReference type="AlphaFoldDB" id="M1XQU6"/>
<sequence length="321" mass="34562">MRRRAFLGCLAGSAVSLAGCSNGPPERLPQSALSDSDESTPGADGRASAGEATPSAPEATVTTRIDAPQRRRVGLSFRLRIVVENDGEEPQTVTRTVRDLTGGATVGGFSETVPPGGWRAWTSPPVTYGRVPEFGTAAFEVEETGQLLDVRLFESLHPRSSHSYNDGLEVTFEGVRILRAYGHEIDGERRWRTAEDGSRFAFVFLSVAGVRGDDVVRPPPTRAGLPVRAGDAVVRPTRTRYSPDTGAIVPSRYSDDRRGTTPSEDVPAYDATDLRRVAVDGRHPTTTAYGDTDAAPDRTLWLAYTVPAGTPADRVRLLASR</sequence>
<gene>
    <name evidence="2" type="ordered locus">Nmlp_2367</name>
</gene>
<dbReference type="Proteomes" id="UP000011867">
    <property type="component" value="Chromosome"/>
</dbReference>
<dbReference type="GeneID" id="14653076"/>
<evidence type="ECO:0000313" key="2">
    <source>
        <dbReference type="EMBL" id="CCQ36535.1"/>
    </source>
</evidence>
<dbReference type="KEGG" id="nmo:Nmlp_2367"/>
<reference evidence="2 3" key="1">
    <citation type="journal article" date="2013" name="Genome Announc.">
        <title>Genome of the haloarchaeon Natronomonas moolapensis, a neutrophilic member of a previously haloalkaliphilic genus.</title>
        <authorList>
            <person name="Dyall-Smith M.L."/>
            <person name="Pfeiffer F."/>
            <person name="Oberwinkler T."/>
            <person name="Klee K."/>
            <person name="Rampp M."/>
            <person name="Palm P."/>
            <person name="Gross K."/>
            <person name="Schuster S.C."/>
            <person name="Oesterhelt D."/>
        </authorList>
    </citation>
    <scope>NUCLEOTIDE SEQUENCE [LARGE SCALE GENOMIC DNA]</scope>
    <source>
        <strain evidence="3">DSM 18674 / JCM 14361 / 8.8.11</strain>
    </source>
</reference>
<evidence type="ECO:0000256" key="1">
    <source>
        <dbReference type="SAM" id="MobiDB-lite"/>
    </source>
</evidence>
<protein>
    <submittedName>
        <fullName evidence="2">Uncharacterized protein</fullName>
    </submittedName>
</protein>
<organism evidence="2 3">
    <name type="scientific">Natronomonas moolapensis (strain DSM 18674 / CECT 7526 / JCM 14361 / 8.8.11)</name>
    <dbReference type="NCBI Taxonomy" id="268739"/>
    <lineage>
        <taxon>Archaea</taxon>
        <taxon>Methanobacteriati</taxon>
        <taxon>Methanobacteriota</taxon>
        <taxon>Stenosarchaea group</taxon>
        <taxon>Halobacteria</taxon>
        <taxon>Halobacteriales</taxon>
        <taxon>Natronomonadaceae</taxon>
        <taxon>Natronomonas</taxon>
    </lineage>
</organism>
<evidence type="ECO:0000313" key="3">
    <source>
        <dbReference type="Proteomes" id="UP000011867"/>
    </source>
</evidence>